<name>A0A8J8T5X7_HALGN</name>
<feature type="region of interest" description="Disordered" evidence="1">
    <location>
        <begin position="250"/>
        <end position="272"/>
    </location>
</feature>
<evidence type="ECO:0000313" key="3">
    <source>
        <dbReference type="Proteomes" id="UP000785679"/>
    </source>
</evidence>
<gene>
    <name evidence="2" type="ORF">FGO68_gene9801</name>
</gene>
<proteinExistence type="predicted"/>
<evidence type="ECO:0000256" key="1">
    <source>
        <dbReference type="SAM" id="MobiDB-lite"/>
    </source>
</evidence>
<accession>A0A8J8T5X7</accession>
<dbReference type="EMBL" id="RRYP01003779">
    <property type="protein sequence ID" value="TNV83494.1"/>
    <property type="molecule type" value="Genomic_DNA"/>
</dbReference>
<evidence type="ECO:0000313" key="2">
    <source>
        <dbReference type="EMBL" id="TNV83494.1"/>
    </source>
</evidence>
<reference evidence="2" key="1">
    <citation type="submission" date="2019-06" db="EMBL/GenBank/DDBJ databases">
        <authorList>
            <person name="Zheng W."/>
        </authorList>
    </citation>
    <scope>NUCLEOTIDE SEQUENCE</scope>
    <source>
        <strain evidence="2">QDHG01</strain>
    </source>
</reference>
<dbReference type="Proteomes" id="UP000785679">
    <property type="component" value="Unassembled WGS sequence"/>
</dbReference>
<comment type="caution">
    <text evidence="2">The sequence shown here is derived from an EMBL/GenBank/DDBJ whole genome shotgun (WGS) entry which is preliminary data.</text>
</comment>
<dbReference type="AlphaFoldDB" id="A0A8J8T5X7"/>
<keyword evidence="3" id="KW-1185">Reference proteome</keyword>
<sequence>MSLLLTDKHHNHSANELQFDRQPASFGSDDSAMRTLKAAQQQSSDGFSTASSDDVARVSSFSSTEFSSPKFDKCENLISTKGKHTQSKTLIHFKWDYSAKQVFLVLKPAVDAQTRCSSPQSPVSSSFYKCGSDLDEIRIRMSPVYSQKKMLPQANLSTKQRPQSAAINPRPQCFTTELELICGTEYQFYYEVDGEIRYDIDSDTTTVATERGENLIVNTMKVEDLLTCLDDELLSDDDIENNNQGNCNNTKPWWPLSKPHHHETTATTTTTPAETTPIRGFIIKPCIKKFSACLYSTSSYCRSSKKVVHFTDDVVVAAEQQRRPEAPVMMPMQDRALPRVSASSSQ</sequence>
<protein>
    <submittedName>
        <fullName evidence="2">Uncharacterized protein</fullName>
    </submittedName>
</protein>
<organism evidence="2 3">
    <name type="scientific">Halteria grandinella</name>
    <dbReference type="NCBI Taxonomy" id="5974"/>
    <lineage>
        <taxon>Eukaryota</taxon>
        <taxon>Sar</taxon>
        <taxon>Alveolata</taxon>
        <taxon>Ciliophora</taxon>
        <taxon>Intramacronucleata</taxon>
        <taxon>Spirotrichea</taxon>
        <taxon>Stichotrichia</taxon>
        <taxon>Sporadotrichida</taxon>
        <taxon>Halteriidae</taxon>
        <taxon>Halteria</taxon>
    </lineage>
</organism>